<dbReference type="RefSeq" id="WP_140996897.1">
    <property type="nucleotide sequence ID" value="NZ_VDCZ01000002.1"/>
</dbReference>
<keyword evidence="1" id="KW-0812">Transmembrane</keyword>
<dbReference type="EMBL" id="WQLW01000002">
    <property type="protein sequence ID" value="MVO08512.1"/>
    <property type="molecule type" value="Genomic_DNA"/>
</dbReference>
<protein>
    <recommendedName>
        <fullName evidence="4">Holin-X, holin superfamily III</fullName>
    </recommendedName>
</protein>
<accession>A0A6I4IKK9</accession>
<keyword evidence="3" id="KW-1185">Reference proteome</keyword>
<evidence type="ECO:0000313" key="3">
    <source>
        <dbReference type="Proteomes" id="UP000431264"/>
    </source>
</evidence>
<name>A0A6I4IKK9_9FLAO</name>
<keyword evidence="1" id="KW-1133">Transmembrane helix</keyword>
<dbReference type="AlphaFoldDB" id="A0A6I4IKK9"/>
<dbReference type="OrthoDB" id="678770at2"/>
<keyword evidence="1" id="KW-0472">Membrane</keyword>
<dbReference type="Proteomes" id="UP000431264">
    <property type="component" value="Unassembled WGS sequence"/>
</dbReference>
<feature type="transmembrane region" description="Helical" evidence="1">
    <location>
        <begin position="73"/>
        <end position="94"/>
    </location>
</feature>
<feature type="transmembrane region" description="Helical" evidence="1">
    <location>
        <begin position="45"/>
        <end position="67"/>
    </location>
</feature>
<comment type="caution">
    <text evidence="2">The sequence shown here is derived from an EMBL/GenBank/DDBJ whole genome shotgun (WGS) entry which is preliminary data.</text>
</comment>
<evidence type="ECO:0000256" key="1">
    <source>
        <dbReference type="SAM" id="Phobius"/>
    </source>
</evidence>
<gene>
    <name evidence="2" type="ORF">GOQ30_04955</name>
</gene>
<reference evidence="3" key="1">
    <citation type="submission" date="2019-05" db="EMBL/GenBank/DDBJ databases">
        <title>Flavobacterium profundi sp. nov., isolated from a deep-sea seamount.</title>
        <authorList>
            <person name="Zhang D.-C."/>
        </authorList>
    </citation>
    <scope>NUCLEOTIDE SEQUENCE [LARGE SCALE GENOMIC DNA]</scope>
    <source>
        <strain evidence="3">TP390</strain>
    </source>
</reference>
<proteinExistence type="predicted"/>
<sequence length="117" mass="13301">MEKIATNFEMLLEKAQDYTKSSIELFKLNAIDKTADITASLTFRLAFGLIVAMFSLFINIGISLYIGKLLGETYLGFLIVSGFYLVLAILLFVFRKQLIKVPITNMVIRKLLETKIR</sequence>
<evidence type="ECO:0008006" key="4">
    <source>
        <dbReference type="Google" id="ProtNLM"/>
    </source>
</evidence>
<organism evidence="2 3">
    <name type="scientific">Flavobacterium profundi</name>
    <dbReference type="NCBI Taxonomy" id="1774945"/>
    <lineage>
        <taxon>Bacteria</taxon>
        <taxon>Pseudomonadati</taxon>
        <taxon>Bacteroidota</taxon>
        <taxon>Flavobacteriia</taxon>
        <taxon>Flavobacteriales</taxon>
        <taxon>Flavobacteriaceae</taxon>
        <taxon>Flavobacterium</taxon>
    </lineage>
</organism>
<evidence type="ECO:0000313" key="2">
    <source>
        <dbReference type="EMBL" id="MVO08512.1"/>
    </source>
</evidence>